<evidence type="ECO:0000313" key="4">
    <source>
        <dbReference type="Proteomes" id="UP001234989"/>
    </source>
</evidence>
<dbReference type="Proteomes" id="UP001234989">
    <property type="component" value="Chromosome 2"/>
</dbReference>
<feature type="compositionally biased region" description="Basic and acidic residues" evidence="1">
    <location>
        <begin position="177"/>
        <end position="187"/>
    </location>
</feature>
<name>A0AAF0PYY6_SOLVR</name>
<feature type="compositionally biased region" description="Polar residues" evidence="1">
    <location>
        <begin position="197"/>
        <end position="206"/>
    </location>
</feature>
<organism evidence="3 4">
    <name type="scientific">Solanum verrucosum</name>
    <dbReference type="NCBI Taxonomy" id="315347"/>
    <lineage>
        <taxon>Eukaryota</taxon>
        <taxon>Viridiplantae</taxon>
        <taxon>Streptophyta</taxon>
        <taxon>Embryophyta</taxon>
        <taxon>Tracheophyta</taxon>
        <taxon>Spermatophyta</taxon>
        <taxon>Magnoliopsida</taxon>
        <taxon>eudicotyledons</taxon>
        <taxon>Gunneridae</taxon>
        <taxon>Pentapetalae</taxon>
        <taxon>asterids</taxon>
        <taxon>lamiids</taxon>
        <taxon>Solanales</taxon>
        <taxon>Solanaceae</taxon>
        <taxon>Solanoideae</taxon>
        <taxon>Solaneae</taxon>
        <taxon>Solanum</taxon>
    </lineage>
</organism>
<feature type="domain" description="Tf2-1-like SH3-like" evidence="2">
    <location>
        <begin position="35"/>
        <end position="98"/>
    </location>
</feature>
<dbReference type="AlphaFoldDB" id="A0AAF0PYY6"/>
<feature type="region of interest" description="Disordered" evidence="1">
    <location>
        <begin position="172"/>
        <end position="211"/>
    </location>
</feature>
<keyword evidence="4" id="KW-1185">Reference proteome</keyword>
<evidence type="ECO:0000313" key="3">
    <source>
        <dbReference type="EMBL" id="WMV13633.1"/>
    </source>
</evidence>
<proteinExistence type="predicted"/>
<accession>A0AAF0PYY6</accession>
<protein>
    <recommendedName>
        <fullName evidence="2">Tf2-1-like SH3-like domain-containing protein</fullName>
    </recommendedName>
</protein>
<dbReference type="PANTHER" id="PTHR46148">
    <property type="entry name" value="CHROMO DOMAIN-CONTAINING PROTEIN"/>
    <property type="match status" value="1"/>
</dbReference>
<dbReference type="Pfam" id="PF24626">
    <property type="entry name" value="SH3_Tf2-1"/>
    <property type="match status" value="1"/>
</dbReference>
<sequence length="299" mass="33767">MEKVGVIQDRLKTAQSRQKSYTDVRRRDLEFEVDDWVYRKVSPVNGVMRFGKKGKLSPRYIGPYRISKRIGNVACELELPQELATVHPVFHISMLEKCMGDLSLIIPAEVIGRMFLMGPPSLVSNPRDEMSHFVTGVSDPVEEECRTAMLYDDMNISRLMVYAQSIEESKLKRRNRELKTGRSDEQGQPRLKKRSPNQDSSSTPKVNQERCGGPSFSIPTCTTCGKKHFGKCLAGTNGCYGCGKNDPQLRNCPTLAAKEREAKQASPNVPDPYATKNSCFYVLQTRYDKEDLPDESTDK</sequence>
<dbReference type="InterPro" id="IPR056924">
    <property type="entry name" value="SH3_Tf2-1"/>
</dbReference>
<evidence type="ECO:0000259" key="2">
    <source>
        <dbReference type="Pfam" id="PF24626"/>
    </source>
</evidence>
<dbReference type="PANTHER" id="PTHR46148:SF56">
    <property type="entry name" value="RETROTRANSPOSON PROTEIN"/>
    <property type="match status" value="1"/>
</dbReference>
<evidence type="ECO:0000256" key="1">
    <source>
        <dbReference type="SAM" id="MobiDB-lite"/>
    </source>
</evidence>
<dbReference type="EMBL" id="CP133613">
    <property type="protein sequence ID" value="WMV13633.1"/>
    <property type="molecule type" value="Genomic_DNA"/>
</dbReference>
<reference evidence="3" key="1">
    <citation type="submission" date="2023-08" db="EMBL/GenBank/DDBJ databases">
        <title>A de novo genome assembly of Solanum verrucosum Schlechtendal, a Mexican diploid species geographically isolated from the other diploid A-genome species in potato relatives.</title>
        <authorList>
            <person name="Hosaka K."/>
        </authorList>
    </citation>
    <scope>NUCLEOTIDE SEQUENCE</scope>
    <source>
        <tissue evidence="3">Young leaves</tissue>
    </source>
</reference>
<gene>
    <name evidence="3" type="ORF">MTR67_007018</name>
</gene>